<dbReference type="Gene3D" id="3.40.50.1820">
    <property type="entry name" value="alpha/beta hydrolase"/>
    <property type="match status" value="1"/>
</dbReference>
<dbReference type="InterPro" id="IPR002925">
    <property type="entry name" value="Dienelactn_hydro"/>
</dbReference>
<evidence type="ECO:0000259" key="1">
    <source>
        <dbReference type="Pfam" id="PF01738"/>
    </source>
</evidence>
<evidence type="ECO:0000313" key="3">
    <source>
        <dbReference type="Proteomes" id="UP000662111"/>
    </source>
</evidence>
<organism evidence="2 3">
    <name type="scientific">Ornithinimicrobium pekingense</name>
    <dbReference type="NCBI Taxonomy" id="384677"/>
    <lineage>
        <taxon>Bacteria</taxon>
        <taxon>Bacillati</taxon>
        <taxon>Actinomycetota</taxon>
        <taxon>Actinomycetes</taxon>
        <taxon>Micrococcales</taxon>
        <taxon>Ornithinimicrobiaceae</taxon>
        <taxon>Ornithinimicrobium</taxon>
    </lineage>
</organism>
<reference evidence="3" key="1">
    <citation type="journal article" date="2019" name="Int. J. Syst. Evol. Microbiol.">
        <title>The Global Catalogue of Microorganisms (GCM) 10K type strain sequencing project: providing services to taxonomists for standard genome sequencing and annotation.</title>
        <authorList>
            <consortium name="The Broad Institute Genomics Platform"/>
            <consortium name="The Broad Institute Genome Sequencing Center for Infectious Disease"/>
            <person name="Wu L."/>
            <person name="Ma J."/>
        </authorList>
    </citation>
    <scope>NUCLEOTIDE SEQUENCE [LARGE SCALE GENOMIC DNA]</scope>
    <source>
        <strain evidence="3">CGMCC 1.5362</strain>
    </source>
</reference>
<dbReference type="PANTHER" id="PTHR46623">
    <property type="entry name" value="CARBOXYMETHYLENEBUTENOLIDASE-RELATED"/>
    <property type="match status" value="1"/>
</dbReference>
<evidence type="ECO:0000313" key="2">
    <source>
        <dbReference type="EMBL" id="GGK78737.1"/>
    </source>
</evidence>
<comment type="caution">
    <text evidence="2">The sequence shown here is derived from an EMBL/GenBank/DDBJ whole genome shotgun (WGS) entry which is preliminary data.</text>
</comment>
<dbReference type="Pfam" id="PF01738">
    <property type="entry name" value="DLH"/>
    <property type="match status" value="1"/>
</dbReference>
<protein>
    <submittedName>
        <fullName evidence="2">Dienelactone hydrolase</fullName>
    </submittedName>
</protein>
<dbReference type="EMBL" id="BMLB01000006">
    <property type="protein sequence ID" value="GGK78737.1"/>
    <property type="molecule type" value="Genomic_DNA"/>
</dbReference>
<proteinExistence type="predicted"/>
<dbReference type="InterPro" id="IPR051049">
    <property type="entry name" value="Dienelactone_hydrolase-like"/>
</dbReference>
<keyword evidence="2" id="KW-0378">Hydrolase</keyword>
<name>A0ABQ2FEU1_9MICO</name>
<dbReference type="GO" id="GO:0016787">
    <property type="term" value="F:hydrolase activity"/>
    <property type="evidence" value="ECO:0007669"/>
    <property type="project" value="UniProtKB-KW"/>
</dbReference>
<dbReference type="RefSeq" id="WP_022922171.1">
    <property type="nucleotide sequence ID" value="NZ_BMLB01000006.1"/>
</dbReference>
<feature type="domain" description="Dienelactone hydrolase" evidence="1">
    <location>
        <begin position="28"/>
        <end position="245"/>
    </location>
</feature>
<dbReference type="Proteomes" id="UP000662111">
    <property type="component" value="Unassembled WGS sequence"/>
</dbReference>
<dbReference type="SUPFAM" id="SSF53474">
    <property type="entry name" value="alpha/beta-Hydrolases"/>
    <property type="match status" value="1"/>
</dbReference>
<dbReference type="InterPro" id="IPR029058">
    <property type="entry name" value="AB_hydrolase_fold"/>
</dbReference>
<dbReference type="PANTHER" id="PTHR46623:SF6">
    <property type="entry name" value="ALPHA_BETA-HYDROLASES SUPERFAMILY PROTEIN"/>
    <property type="match status" value="1"/>
</dbReference>
<gene>
    <name evidence="2" type="ORF">GCM10011509_29080</name>
</gene>
<keyword evidence="3" id="KW-1185">Reference proteome</keyword>
<sequence>MASGTPYEIPTADGPLPGLLWLPRETTHAGPVPGLVVMQEIFGLTDYIRSRCQDLADLGYAVLAPQVYARLDPPVLALEDDEEDLLGRAMGLLGQVDWDQAVRDGLAARDALASMPEVDELGVGLVGFCFGGGLAFNVAAQACQAEVPPAALVSFYGSALPQLLHLAEDVDCPSLHVFGTDDAYIPMEQVEQIREAVTAGGAREQVRFELHEGAGHAFDNPNPVFHHEEASEEAWAQAEEFLQQVLPTR</sequence>
<accession>A0ABQ2FEU1</accession>